<proteinExistence type="predicted"/>
<dbReference type="AlphaFoldDB" id="A0A4V2SX29"/>
<evidence type="ECO:0000313" key="2">
    <source>
        <dbReference type="Proteomes" id="UP000294813"/>
    </source>
</evidence>
<protein>
    <submittedName>
        <fullName evidence="1">Uncharacterized protein</fullName>
    </submittedName>
</protein>
<accession>A0A4V2SX29</accession>
<gene>
    <name evidence="1" type="ORF">EDD73_110105</name>
</gene>
<dbReference type="EMBL" id="SLXT01000010">
    <property type="protein sequence ID" value="TCP64406.1"/>
    <property type="molecule type" value="Genomic_DNA"/>
</dbReference>
<dbReference type="RefSeq" id="WP_165876376.1">
    <property type="nucleotide sequence ID" value="NZ_JAOQNU010000010.1"/>
</dbReference>
<comment type="caution">
    <text evidence="1">The sequence shown here is derived from an EMBL/GenBank/DDBJ whole genome shotgun (WGS) entry which is preliminary data.</text>
</comment>
<sequence>MKHNPVLSAFERVQAMNSLKGYQRLLREEMSKPDPSFDVVKYYRQRLDRCQQILHGR</sequence>
<reference evidence="1 2" key="1">
    <citation type="submission" date="2019-03" db="EMBL/GenBank/DDBJ databases">
        <title>Genomic Encyclopedia of Type Strains, Phase IV (KMG-IV): sequencing the most valuable type-strain genomes for metagenomic binning, comparative biology and taxonomic classification.</title>
        <authorList>
            <person name="Goeker M."/>
        </authorList>
    </citation>
    <scope>NUCLEOTIDE SEQUENCE [LARGE SCALE GENOMIC DNA]</scope>
    <source>
        <strain evidence="1 2">DSM 11170</strain>
    </source>
</reference>
<name>A0A4V2SX29_9FIRM</name>
<organism evidence="1 2">
    <name type="scientific">Heliophilum fasciatum</name>
    <dbReference type="NCBI Taxonomy" id="35700"/>
    <lineage>
        <taxon>Bacteria</taxon>
        <taxon>Bacillati</taxon>
        <taxon>Bacillota</taxon>
        <taxon>Clostridia</taxon>
        <taxon>Eubacteriales</taxon>
        <taxon>Heliobacteriaceae</taxon>
        <taxon>Heliophilum</taxon>
    </lineage>
</organism>
<evidence type="ECO:0000313" key="1">
    <source>
        <dbReference type="EMBL" id="TCP64406.1"/>
    </source>
</evidence>
<keyword evidence="2" id="KW-1185">Reference proteome</keyword>
<dbReference type="Proteomes" id="UP000294813">
    <property type="component" value="Unassembled WGS sequence"/>
</dbReference>